<keyword evidence="3" id="KW-1185">Reference proteome</keyword>
<name>A0A1Q4VBM5_9ACTN</name>
<sequence>MSKIEESVEVAVPVSTAYNQWTQFEEFPRFMDAVERIEQLTSTLTHWVTKVDGVSREFDAEITEQRPDERVAWTTVAGEIRQAGVVTFHRLDDTRTKVMLQLDHDPQGITDTVGDKLGFVRRQAKGDLKNFKEFIEARGTETGAWRGTA</sequence>
<evidence type="ECO:0000313" key="2">
    <source>
        <dbReference type="EMBL" id="OKH95261.1"/>
    </source>
</evidence>
<dbReference type="CDD" id="cd07817">
    <property type="entry name" value="SRPBCC_8"/>
    <property type="match status" value="1"/>
</dbReference>
<gene>
    <name evidence="2" type="ORF">AB852_11660</name>
</gene>
<accession>A0A1Q4VBM5</accession>
<dbReference type="GeneID" id="96790761"/>
<evidence type="ECO:0000259" key="1">
    <source>
        <dbReference type="Pfam" id="PF03364"/>
    </source>
</evidence>
<dbReference type="AlphaFoldDB" id="A0A1Q4VBM5"/>
<dbReference type="PANTHER" id="PTHR33824">
    <property type="entry name" value="POLYKETIDE CYCLASE/DEHYDRASE AND LIPID TRANSPORT SUPERFAMILY PROTEIN"/>
    <property type="match status" value="1"/>
</dbReference>
<dbReference type="Pfam" id="PF03364">
    <property type="entry name" value="Polyketide_cyc"/>
    <property type="match status" value="1"/>
</dbReference>
<organism evidence="2 3">
    <name type="scientific">Streptomyces uncialis</name>
    <dbReference type="NCBI Taxonomy" id="1048205"/>
    <lineage>
        <taxon>Bacteria</taxon>
        <taxon>Bacillati</taxon>
        <taxon>Actinomycetota</taxon>
        <taxon>Actinomycetes</taxon>
        <taxon>Kitasatosporales</taxon>
        <taxon>Streptomycetaceae</taxon>
        <taxon>Streptomyces</taxon>
    </lineage>
</organism>
<dbReference type="PANTHER" id="PTHR33824:SF7">
    <property type="entry name" value="POLYKETIDE CYCLASE_DEHYDRASE AND LIPID TRANSPORT SUPERFAMILY PROTEIN"/>
    <property type="match status" value="1"/>
</dbReference>
<dbReference type="InterPro" id="IPR047137">
    <property type="entry name" value="ORF3"/>
</dbReference>
<dbReference type="Proteomes" id="UP000186455">
    <property type="component" value="Unassembled WGS sequence"/>
</dbReference>
<dbReference type="STRING" id="1048205.AB852_11660"/>
<dbReference type="RefSeq" id="WP_073787753.1">
    <property type="nucleotide sequence ID" value="NZ_CP108638.1"/>
</dbReference>
<dbReference type="InterPro" id="IPR023393">
    <property type="entry name" value="START-like_dom_sf"/>
</dbReference>
<reference evidence="2 3" key="1">
    <citation type="submission" date="2015-06" db="EMBL/GenBank/DDBJ databases">
        <title>Cloning and characterization of the uncialamcin biosynthetic gene cluster.</title>
        <authorList>
            <person name="Yan X."/>
            <person name="Huang T."/>
            <person name="Ge H."/>
            <person name="Shen B."/>
        </authorList>
    </citation>
    <scope>NUCLEOTIDE SEQUENCE [LARGE SCALE GENOMIC DNA]</scope>
    <source>
        <strain evidence="2 3">DCA2648</strain>
    </source>
</reference>
<dbReference type="Gene3D" id="3.30.530.20">
    <property type="match status" value="1"/>
</dbReference>
<comment type="caution">
    <text evidence="2">The sequence shown here is derived from an EMBL/GenBank/DDBJ whole genome shotgun (WGS) entry which is preliminary data.</text>
</comment>
<dbReference type="EMBL" id="LFBV01000002">
    <property type="protein sequence ID" value="OKH95261.1"/>
    <property type="molecule type" value="Genomic_DNA"/>
</dbReference>
<proteinExistence type="predicted"/>
<dbReference type="InterPro" id="IPR005031">
    <property type="entry name" value="COQ10_START"/>
</dbReference>
<protein>
    <submittedName>
        <fullName evidence="2">Cyclase</fullName>
    </submittedName>
</protein>
<evidence type="ECO:0000313" key="3">
    <source>
        <dbReference type="Proteomes" id="UP000186455"/>
    </source>
</evidence>
<feature type="domain" description="Coenzyme Q-binding protein COQ10 START" evidence="1">
    <location>
        <begin position="10"/>
        <end position="131"/>
    </location>
</feature>
<dbReference type="SUPFAM" id="SSF55961">
    <property type="entry name" value="Bet v1-like"/>
    <property type="match status" value="1"/>
</dbReference>